<dbReference type="KEGG" id="bnn:FOA43_001358"/>
<reference evidence="13" key="1">
    <citation type="submission" date="2020-10" db="EMBL/GenBank/DDBJ databases">
        <authorList>
            <person name="Roach M.J.R."/>
        </authorList>
    </citation>
    <scope>NUCLEOTIDE SEQUENCE</scope>
    <source>
        <strain evidence="13">CBS 1945</strain>
    </source>
</reference>
<feature type="domain" description="Exoribonuclease phosphorolytic" evidence="12">
    <location>
        <begin position="204"/>
        <end position="281"/>
    </location>
</feature>
<dbReference type="SUPFAM" id="SSF55666">
    <property type="entry name" value="Ribonuclease PH domain 2-like"/>
    <property type="match status" value="1"/>
</dbReference>
<dbReference type="FunFam" id="3.30.230.70:FF:000005">
    <property type="entry name" value="Exosome complex component RRP45"/>
    <property type="match status" value="1"/>
</dbReference>
<evidence type="ECO:0000256" key="6">
    <source>
        <dbReference type="ARBA" id="ARBA00022552"/>
    </source>
</evidence>
<evidence type="ECO:0000256" key="3">
    <source>
        <dbReference type="ARBA" id="ARBA00006678"/>
    </source>
</evidence>
<dbReference type="Gene3D" id="3.30.230.70">
    <property type="entry name" value="GHMP Kinase, N-terminal domain"/>
    <property type="match status" value="1"/>
</dbReference>
<gene>
    <name evidence="13" type="ORF">FOA43_001358</name>
</gene>
<dbReference type="GeneID" id="62194759"/>
<dbReference type="GO" id="GO:0034473">
    <property type="term" value="P:U1 snRNA 3'-end processing"/>
    <property type="evidence" value="ECO:0007669"/>
    <property type="project" value="TreeGrafter"/>
</dbReference>
<keyword evidence="14" id="KW-1185">Reference proteome</keyword>
<evidence type="ECO:0000259" key="12">
    <source>
        <dbReference type="Pfam" id="PF03725"/>
    </source>
</evidence>
<dbReference type="AlphaFoldDB" id="A0A875S2I6"/>
<dbReference type="InterPro" id="IPR027408">
    <property type="entry name" value="PNPase/RNase_PH_dom_sf"/>
</dbReference>
<dbReference type="InterPro" id="IPR015847">
    <property type="entry name" value="ExoRNase_PH_dom2"/>
</dbReference>
<keyword evidence="7" id="KW-0271">Exosome</keyword>
<dbReference type="InterPro" id="IPR050590">
    <property type="entry name" value="Exosome_comp_Rrp42_subfam"/>
</dbReference>
<keyword evidence="5" id="KW-0963">Cytoplasm</keyword>
<dbReference type="OrthoDB" id="10264038at2759"/>
<dbReference type="PANTHER" id="PTHR11097:SF14">
    <property type="entry name" value="EXOSOME COMPLEX COMPONENT RRP45"/>
    <property type="match status" value="1"/>
</dbReference>
<dbReference type="SUPFAM" id="SSF54211">
    <property type="entry name" value="Ribosomal protein S5 domain 2-like"/>
    <property type="match status" value="1"/>
</dbReference>
<dbReference type="InterPro" id="IPR036345">
    <property type="entry name" value="ExoRNase_PH_dom2_sf"/>
</dbReference>
<dbReference type="GO" id="GO:0035925">
    <property type="term" value="F:mRNA 3'-UTR AU-rich region binding"/>
    <property type="evidence" value="ECO:0007669"/>
    <property type="project" value="TreeGrafter"/>
</dbReference>
<dbReference type="GO" id="GO:0034476">
    <property type="term" value="P:U5 snRNA 3'-end processing"/>
    <property type="evidence" value="ECO:0007669"/>
    <property type="project" value="TreeGrafter"/>
</dbReference>
<comment type="subcellular location">
    <subcellularLocation>
        <location evidence="1">Cytoplasm</location>
    </subcellularLocation>
    <subcellularLocation>
        <location evidence="2">Nucleus</location>
        <location evidence="2">Nucleolus</location>
    </subcellularLocation>
</comment>
<dbReference type="GO" id="GO:0000177">
    <property type="term" value="C:cytoplasmic exosome (RNase complex)"/>
    <property type="evidence" value="ECO:0007669"/>
    <property type="project" value="TreeGrafter"/>
</dbReference>
<dbReference type="InterPro" id="IPR001247">
    <property type="entry name" value="ExoRNase_PH_dom1"/>
</dbReference>
<dbReference type="GO" id="GO:0016075">
    <property type="term" value="P:rRNA catabolic process"/>
    <property type="evidence" value="ECO:0007669"/>
    <property type="project" value="TreeGrafter"/>
</dbReference>
<dbReference type="EMBL" id="CP064812">
    <property type="protein sequence ID" value="QPG74039.1"/>
    <property type="molecule type" value="Genomic_DNA"/>
</dbReference>
<organism evidence="13 14">
    <name type="scientific">Eeniella nana</name>
    <name type="common">Yeast</name>
    <name type="synonym">Brettanomyces nanus</name>
    <dbReference type="NCBI Taxonomy" id="13502"/>
    <lineage>
        <taxon>Eukaryota</taxon>
        <taxon>Fungi</taxon>
        <taxon>Dikarya</taxon>
        <taxon>Ascomycota</taxon>
        <taxon>Saccharomycotina</taxon>
        <taxon>Pichiomycetes</taxon>
        <taxon>Pichiales</taxon>
        <taxon>Pichiaceae</taxon>
        <taxon>Brettanomyces</taxon>
    </lineage>
</organism>
<keyword evidence="9" id="KW-0539">Nucleus</keyword>
<dbReference type="InterPro" id="IPR033100">
    <property type="entry name" value="Rrp45"/>
</dbReference>
<evidence type="ECO:0000313" key="14">
    <source>
        <dbReference type="Proteomes" id="UP000662931"/>
    </source>
</evidence>
<evidence type="ECO:0000256" key="10">
    <source>
        <dbReference type="ARBA" id="ARBA00077933"/>
    </source>
</evidence>
<dbReference type="RefSeq" id="XP_038777604.1">
    <property type="nucleotide sequence ID" value="XM_038921676.1"/>
</dbReference>
<comment type="similarity">
    <text evidence="3">Belongs to the RNase PH family.</text>
</comment>
<protein>
    <recommendedName>
        <fullName evidence="4">Exosome complex component RRP45</fullName>
    </recommendedName>
    <alternativeName>
        <fullName evidence="10">Ribosomal RNA-processing protein 45</fullName>
    </alternativeName>
</protein>
<accession>A0A875S2I6</accession>
<feature type="domain" description="Exoribonuclease phosphorolytic" evidence="11">
    <location>
        <begin position="35"/>
        <end position="177"/>
    </location>
</feature>
<dbReference type="CDD" id="cd11368">
    <property type="entry name" value="RNase_PH_RRP45"/>
    <property type="match status" value="1"/>
</dbReference>
<dbReference type="Pfam" id="PF01138">
    <property type="entry name" value="RNase_PH"/>
    <property type="match status" value="1"/>
</dbReference>
<dbReference type="PANTHER" id="PTHR11097">
    <property type="entry name" value="EXOSOME COMPLEX EXONUCLEASE RIBOSOMAL RNA PROCESSING PROTEIN"/>
    <property type="match status" value="1"/>
</dbReference>
<dbReference type="GO" id="GO:0000176">
    <property type="term" value="C:nuclear exosome (RNase complex)"/>
    <property type="evidence" value="ECO:0007669"/>
    <property type="project" value="UniProtKB-ARBA"/>
</dbReference>
<dbReference type="Pfam" id="PF03725">
    <property type="entry name" value="RNase_PH_C"/>
    <property type="match status" value="1"/>
</dbReference>
<evidence type="ECO:0000256" key="4">
    <source>
        <dbReference type="ARBA" id="ARBA00019572"/>
    </source>
</evidence>
<dbReference type="GO" id="GO:0071038">
    <property type="term" value="P:TRAMP-dependent tRNA surveillance pathway"/>
    <property type="evidence" value="ECO:0007669"/>
    <property type="project" value="TreeGrafter"/>
</dbReference>
<keyword evidence="8" id="KW-0694">RNA-binding</keyword>
<evidence type="ECO:0000256" key="8">
    <source>
        <dbReference type="ARBA" id="ARBA00022884"/>
    </source>
</evidence>
<keyword evidence="6" id="KW-0698">rRNA processing</keyword>
<evidence type="ECO:0000256" key="5">
    <source>
        <dbReference type="ARBA" id="ARBA00022490"/>
    </source>
</evidence>
<dbReference type="GO" id="GO:0034475">
    <property type="term" value="P:U4 snRNA 3'-end processing"/>
    <property type="evidence" value="ECO:0007669"/>
    <property type="project" value="TreeGrafter"/>
</dbReference>
<dbReference type="GO" id="GO:0071035">
    <property type="term" value="P:nuclear polyadenylation-dependent rRNA catabolic process"/>
    <property type="evidence" value="ECO:0007669"/>
    <property type="project" value="TreeGrafter"/>
</dbReference>
<name>A0A875S2I6_EENNA</name>
<dbReference type="Proteomes" id="UP000662931">
    <property type="component" value="Chromosome 1"/>
</dbReference>
<dbReference type="GO" id="GO:0005730">
    <property type="term" value="C:nucleolus"/>
    <property type="evidence" value="ECO:0007669"/>
    <property type="project" value="UniProtKB-SubCell"/>
</dbReference>
<dbReference type="InterPro" id="IPR020568">
    <property type="entry name" value="Ribosomal_Su5_D2-typ_SF"/>
</dbReference>
<evidence type="ECO:0000313" key="13">
    <source>
        <dbReference type="EMBL" id="QPG74039.1"/>
    </source>
</evidence>
<evidence type="ECO:0000256" key="1">
    <source>
        <dbReference type="ARBA" id="ARBA00004496"/>
    </source>
</evidence>
<evidence type="ECO:0000256" key="9">
    <source>
        <dbReference type="ARBA" id="ARBA00023242"/>
    </source>
</evidence>
<evidence type="ECO:0000259" key="11">
    <source>
        <dbReference type="Pfam" id="PF01138"/>
    </source>
</evidence>
<evidence type="ECO:0000256" key="7">
    <source>
        <dbReference type="ARBA" id="ARBA00022835"/>
    </source>
</evidence>
<dbReference type="GO" id="GO:0071028">
    <property type="term" value="P:nuclear mRNA surveillance"/>
    <property type="evidence" value="ECO:0007669"/>
    <property type="project" value="TreeGrafter"/>
</dbReference>
<sequence length="317" mass="35383">MGLDYDISTNEQNFVLEALKQDVRLDGRKLNEMREVNIKILPSEYGHVEVSLGRTRVGCKVSSEIVKPYEDRPFEGIFMINSEISPMCSPFFEVGAGGSGYGVGSNSSQANEEVLISRMIEKAVRRSNALDVESLCIVAGKKCWAIRADLQFLNYDGNFVDASCIAVMSALLHFRKPDIEVAGEDVVVYDTNQREPVPLSILHIPISITFNYFNPNGSEENIKGDLNNELILVDADLLEERLSLGSMTITLNKNQEICQMMKSGGLNIDASLIMNCCSYASKLVDELTEKIHNVLKQDAAVRTNKTEEKELRVFNER</sequence>
<dbReference type="GO" id="GO:0000467">
    <property type="term" value="P:exonucleolytic trimming to generate mature 3'-end of 5.8S rRNA from tricistronic rRNA transcript (SSU-rRNA, 5.8S rRNA, LSU-rRNA)"/>
    <property type="evidence" value="ECO:0007669"/>
    <property type="project" value="TreeGrafter"/>
</dbReference>
<proteinExistence type="inferred from homology"/>
<evidence type="ECO:0000256" key="2">
    <source>
        <dbReference type="ARBA" id="ARBA00004604"/>
    </source>
</evidence>